<keyword evidence="1" id="KW-0472">Membrane</keyword>
<dbReference type="EMBL" id="BHYK01000003">
    <property type="protein sequence ID" value="GCD08910.1"/>
    <property type="molecule type" value="Genomic_DNA"/>
</dbReference>
<gene>
    <name evidence="2" type="ORF">Ctaglu_05330</name>
</gene>
<dbReference type="AlphaFoldDB" id="A0A401UH76"/>
<evidence type="ECO:0000256" key="1">
    <source>
        <dbReference type="SAM" id="Phobius"/>
    </source>
</evidence>
<protein>
    <submittedName>
        <fullName evidence="2">Uncharacterized protein</fullName>
    </submittedName>
</protein>
<keyword evidence="3" id="KW-1185">Reference proteome</keyword>
<name>A0A401UH76_9CLOT</name>
<proteinExistence type="predicted"/>
<sequence>MMYKNRQFKWILFILLIIMGILSFKLIFVAHKFNDIKNQALVNIKVDKNPVAVEKYGYSDILELIGKNSDFGVKTINMIGQEKCNVQVDYRGDIKLLNTSLYSLNESKSLLSINSININKESKTTTISIDFKKNK</sequence>
<organism evidence="2 3">
    <name type="scientific">Clostridium tagluense</name>
    <dbReference type="NCBI Taxonomy" id="360422"/>
    <lineage>
        <taxon>Bacteria</taxon>
        <taxon>Bacillati</taxon>
        <taxon>Bacillota</taxon>
        <taxon>Clostridia</taxon>
        <taxon>Eubacteriales</taxon>
        <taxon>Clostridiaceae</taxon>
        <taxon>Clostridium</taxon>
    </lineage>
</organism>
<keyword evidence="1" id="KW-0812">Transmembrane</keyword>
<dbReference type="Proteomes" id="UP000287872">
    <property type="component" value="Unassembled WGS sequence"/>
</dbReference>
<accession>A0A401UH76</accession>
<evidence type="ECO:0000313" key="2">
    <source>
        <dbReference type="EMBL" id="GCD08910.1"/>
    </source>
</evidence>
<reference evidence="2 3" key="1">
    <citation type="submission" date="2018-11" db="EMBL/GenBank/DDBJ databases">
        <title>Genome sequencing and assembly of Clostridium tagluense strain A121.</title>
        <authorList>
            <person name="Murakami T."/>
            <person name="Segawa T."/>
            <person name="Shcherbakova V.A."/>
            <person name="Mori H."/>
            <person name="Yoshimura Y."/>
        </authorList>
    </citation>
    <scope>NUCLEOTIDE SEQUENCE [LARGE SCALE GENOMIC DNA]</scope>
    <source>
        <strain evidence="2 3">A121</strain>
    </source>
</reference>
<comment type="caution">
    <text evidence="2">The sequence shown here is derived from an EMBL/GenBank/DDBJ whole genome shotgun (WGS) entry which is preliminary data.</text>
</comment>
<evidence type="ECO:0000313" key="3">
    <source>
        <dbReference type="Proteomes" id="UP000287872"/>
    </source>
</evidence>
<feature type="transmembrane region" description="Helical" evidence="1">
    <location>
        <begin position="12"/>
        <end position="30"/>
    </location>
</feature>
<dbReference type="OrthoDB" id="9988030at2"/>
<keyword evidence="1" id="KW-1133">Transmembrane helix</keyword>